<keyword evidence="1" id="KW-1133">Transmembrane helix</keyword>
<dbReference type="Proteomes" id="UP001189429">
    <property type="component" value="Unassembled WGS sequence"/>
</dbReference>
<keyword evidence="1" id="KW-0812">Transmembrane</keyword>
<comment type="caution">
    <text evidence="2">The sequence shown here is derived from an EMBL/GenBank/DDBJ whole genome shotgun (WGS) entry which is preliminary data.</text>
</comment>
<feature type="transmembrane region" description="Helical" evidence="1">
    <location>
        <begin position="51"/>
        <end position="73"/>
    </location>
</feature>
<evidence type="ECO:0000313" key="3">
    <source>
        <dbReference type="Proteomes" id="UP001189429"/>
    </source>
</evidence>
<keyword evidence="3" id="KW-1185">Reference proteome</keyword>
<evidence type="ECO:0000313" key="2">
    <source>
        <dbReference type="EMBL" id="CAK0890767.1"/>
    </source>
</evidence>
<accession>A0ABN9WZB8</accession>
<feature type="transmembrane region" description="Helical" evidence="1">
    <location>
        <begin position="21"/>
        <end position="45"/>
    </location>
</feature>
<name>A0ABN9WZB8_9DINO</name>
<feature type="transmembrane region" description="Helical" evidence="1">
    <location>
        <begin position="251"/>
        <end position="274"/>
    </location>
</feature>
<organism evidence="2 3">
    <name type="scientific">Prorocentrum cordatum</name>
    <dbReference type="NCBI Taxonomy" id="2364126"/>
    <lineage>
        <taxon>Eukaryota</taxon>
        <taxon>Sar</taxon>
        <taxon>Alveolata</taxon>
        <taxon>Dinophyceae</taxon>
        <taxon>Prorocentrales</taxon>
        <taxon>Prorocentraceae</taxon>
        <taxon>Prorocentrum</taxon>
    </lineage>
</organism>
<keyword evidence="1" id="KW-0472">Membrane</keyword>
<gene>
    <name evidence="2" type="ORF">PCOR1329_LOCUS70872</name>
</gene>
<dbReference type="EMBL" id="CAUYUJ010019390">
    <property type="protein sequence ID" value="CAK0890767.1"/>
    <property type="molecule type" value="Genomic_DNA"/>
</dbReference>
<reference evidence="2" key="1">
    <citation type="submission" date="2023-10" db="EMBL/GenBank/DDBJ databases">
        <authorList>
            <person name="Chen Y."/>
            <person name="Shah S."/>
            <person name="Dougan E. K."/>
            <person name="Thang M."/>
            <person name="Chan C."/>
        </authorList>
    </citation>
    <scope>NUCLEOTIDE SEQUENCE [LARGE SCALE GENOMIC DNA]</scope>
</reference>
<feature type="transmembrane region" description="Helical" evidence="1">
    <location>
        <begin position="80"/>
        <end position="99"/>
    </location>
</feature>
<evidence type="ECO:0000256" key="1">
    <source>
        <dbReference type="SAM" id="Phobius"/>
    </source>
</evidence>
<protein>
    <submittedName>
        <fullName evidence="2">Uncharacterized protein</fullName>
    </submittedName>
</protein>
<sequence length="278" mass="29327">MRFSERASLTNPTKQTLPRPVDVIVTVLLPWLIFSLIVSLLVFAYEDYGPIVWALVVVCLLLSLLFVTTGVAVKRPLQVALGLLVLTSVGVSIPVGFCIESEFMVDFWRVDNGASYKQVSASDPAVARSDAAVLEFVAGTSVDAKSSVGYMKRGTVYCVAPVVGAAASDAGPGYWAAGTDCCEQRGGFSCGDVKDPHALTGVAIPDEEGHFATAVRAAVSTHGLTEPSGKIIFLDWTASGPKYKEGLWTNAALFVMVSSTVHFGISACGGIFAARAKL</sequence>
<proteinExistence type="predicted"/>